<evidence type="ECO:0000256" key="4">
    <source>
        <dbReference type="ARBA" id="ARBA00034924"/>
    </source>
</evidence>
<dbReference type="SUPFAM" id="SSF51197">
    <property type="entry name" value="Clavaminate synthase-like"/>
    <property type="match status" value="1"/>
</dbReference>
<dbReference type="InterPro" id="IPR008775">
    <property type="entry name" value="Phytyl_CoA_dOase-like"/>
</dbReference>
<evidence type="ECO:0000313" key="6">
    <source>
        <dbReference type="Proteomes" id="UP000694404"/>
    </source>
</evidence>
<dbReference type="Gene3D" id="2.60.120.620">
    <property type="entry name" value="q2cbj1_9rhob like domain"/>
    <property type="match status" value="1"/>
</dbReference>
<dbReference type="GeneTree" id="ENSGT00390000001775"/>
<dbReference type="InterPro" id="IPR047128">
    <property type="entry name" value="PhyH"/>
</dbReference>
<evidence type="ECO:0000256" key="1">
    <source>
        <dbReference type="ARBA" id="ARBA00005830"/>
    </source>
</evidence>
<comment type="similarity">
    <text evidence="1">Belongs to the PhyH family.</text>
</comment>
<accession>A0A8C0J3K3</accession>
<organism evidence="5 6">
    <name type="scientific">Chelonoidis abingdonii</name>
    <name type="common">Abingdon island giant tortoise</name>
    <name type="synonym">Testudo abingdonii</name>
    <dbReference type="NCBI Taxonomy" id="106734"/>
    <lineage>
        <taxon>Eukaryota</taxon>
        <taxon>Metazoa</taxon>
        <taxon>Chordata</taxon>
        <taxon>Craniata</taxon>
        <taxon>Vertebrata</taxon>
        <taxon>Euteleostomi</taxon>
        <taxon>Archelosauria</taxon>
        <taxon>Testudinata</taxon>
        <taxon>Testudines</taxon>
        <taxon>Cryptodira</taxon>
        <taxon>Durocryptodira</taxon>
        <taxon>Testudinoidea</taxon>
        <taxon>Testudinidae</taxon>
        <taxon>Chelonoidis</taxon>
    </lineage>
</organism>
<dbReference type="Proteomes" id="UP000694404">
    <property type="component" value="Unplaced"/>
</dbReference>
<reference evidence="5" key="1">
    <citation type="submission" date="2025-08" db="UniProtKB">
        <authorList>
            <consortium name="Ensembl"/>
        </authorList>
    </citation>
    <scope>IDENTIFICATION</scope>
</reference>
<keyword evidence="6" id="KW-1185">Reference proteome</keyword>
<evidence type="ECO:0000313" key="5">
    <source>
        <dbReference type="Ensembl" id="ENSCABP00000026481.1"/>
    </source>
</evidence>
<dbReference type="Pfam" id="PF05721">
    <property type="entry name" value="PhyH"/>
    <property type="match status" value="1"/>
</dbReference>
<evidence type="ECO:0000256" key="3">
    <source>
        <dbReference type="ARBA" id="ARBA00034921"/>
    </source>
</evidence>
<gene>
    <name evidence="5" type="primary">PHYH</name>
</gene>
<dbReference type="GO" id="GO:0048244">
    <property type="term" value="F:phytanoyl-CoA dioxygenase activity"/>
    <property type="evidence" value="ECO:0007669"/>
    <property type="project" value="UniProtKB-EC"/>
</dbReference>
<dbReference type="EC" id="1.14.11.18" evidence="2"/>
<sequence length="298" mass="33658">MGMVKESPGASQGAEGGLDGSGVLAVLSGAGSGSPGGCLGNDPLTLEERCFCEENGYIIVKSLVSEEDIDCFRYRVISCSNTIRFFQTTSNLAYEKLVIKIQNFQENEECFRYWSLAQVKKPNILCFPGPNMKALHAMLINKPPDSSKEISRHPLPQDSQYFPIRLEECFMCAWTAVEHIDGSNGCLSALPGTHKSSLKKHQYPEWQVKFELSQHGLRDDKHLLRVCLVMEKGNTVFFHPLMIHGSGMNRTQGFRKGGNFFKEQDELLFEDLSVLWRENCSYEVLHFERQLLEVSYSQ</sequence>
<dbReference type="GO" id="GO:0001561">
    <property type="term" value="P:fatty acid alpha-oxidation"/>
    <property type="evidence" value="ECO:0007669"/>
    <property type="project" value="InterPro"/>
</dbReference>
<dbReference type="PANTHER" id="PTHR21308:SF1">
    <property type="entry name" value="PHYTANOYL-COA DIOXYGENASE, PEROXISOMAL"/>
    <property type="match status" value="1"/>
</dbReference>
<dbReference type="Ensembl" id="ENSCABT00000029001.1">
    <property type="protein sequence ID" value="ENSCABP00000026481.1"/>
    <property type="gene ID" value="ENSCABG00000019408.1"/>
</dbReference>
<proteinExistence type="inferred from homology"/>
<protein>
    <recommendedName>
        <fullName evidence="2">phytanoyl-CoA dioxygenase</fullName>
        <ecNumber evidence="2">1.14.11.18</ecNumber>
    </recommendedName>
    <alternativeName>
        <fullName evidence="3">Phytanic acid oxidase</fullName>
    </alternativeName>
    <alternativeName>
        <fullName evidence="4">Phytanoyl-CoA alpha-hydroxylase</fullName>
    </alternativeName>
</protein>
<evidence type="ECO:0000256" key="2">
    <source>
        <dbReference type="ARBA" id="ARBA00034809"/>
    </source>
</evidence>
<reference evidence="5" key="2">
    <citation type="submission" date="2025-09" db="UniProtKB">
        <authorList>
            <consortium name="Ensembl"/>
        </authorList>
    </citation>
    <scope>IDENTIFICATION</scope>
</reference>
<dbReference type="PANTHER" id="PTHR21308">
    <property type="entry name" value="PHYTANOYL-COA ALPHA-HYDROXYLASE"/>
    <property type="match status" value="1"/>
</dbReference>
<dbReference type="AlphaFoldDB" id="A0A8C0J3K3"/>
<name>A0A8C0J3K3_CHEAB</name>